<evidence type="ECO:0000313" key="2">
    <source>
        <dbReference type="Proteomes" id="UP000431684"/>
    </source>
</evidence>
<dbReference type="Pfam" id="PF04199">
    <property type="entry name" value="Cyclase"/>
    <property type="match status" value="1"/>
</dbReference>
<proteinExistence type="predicted"/>
<dbReference type="EMBL" id="WNWM01000002">
    <property type="protein sequence ID" value="MUI14092.1"/>
    <property type="molecule type" value="Genomic_DNA"/>
</dbReference>
<evidence type="ECO:0008006" key="3">
    <source>
        <dbReference type="Google" id="ProtNLM"/>
    </source>
</evidence>
<dbReference type="InterPro" id="IPR007325">
    <property type="entry name" value="KFase/CYL"/>
</dbReference>
<organism evidence="1 2">
    <name type="scientific">Pseudoduganella dura</name>
    <dbReference type="NCBI Taxonomy" id="321982"/>
    <lineage>
        <taxon>Bacteria</taxon>
        <taxon>Pseudomonadati</taxon>
        <taxon>Pseudomonadota</taxon>
        <taxon>Betaproteobacteria</taxon>
        <taxon>Burkholderiales</taxon>
        <taxon>Oxalobacteraceae</taxon>
        <taxon>Telluria group</taxon>
        <taxon>Pseudoduganella</taxon>
    </lineage>
</organism>
<name>A0A6I3XLJ8_9BURK</name>
<dbReference type="AlphaFoldDB" id="A0A6I3XLJ8"/>
<dbReference type="SUPFAM" id="SSF102198">
    <property type="entry name" value="Putative cyclase"/>
    <property type="match status" value="1"/>
</dbReference>
<dbReference type="GO" id="GO:0004061">
    <property type="term" value="F:arylformamidase activity"/>
    <property type="evidence" value="ECO:0007669"/>
    <property type="project" value="InterPro"/>
</dbReference>
<evidence type="ECO:0000313" key="1">
    <source>
        <dbReference type="EMBL" id="MUI14092.1"/>
    </source>
</evidence>
<reference evidence="1 2" key="1">
    <citation type="submission" date="2019-11" db="EMBL/GenBank/DDBJ databases">
        <title>Draft Genome Sequences of Six Type Strains of the Genus Massilia.</title>
        <authorList>
            <person name="Miess H."/>
            <person name="Frediansyah A."/>
            <person name="Goeker M."/>
            <person name="Gross H."/>
        </authorList>
    </citation>
    <scope>NUCLEOTIDE SEQUENCE [LARGE SCALE GENOMIC DNA]</scope>
    <source>
        <strain evidence="1 2">DSM 17513</strain>
    </source>
</reference>
<gene>
    <name evidence="1" type="ORF">GJV26_16745</name>
</gene>
<dbReference type="PANTHER" id="PTHR34861">
    <property type="match status" value="1"/>
</dbReference>
<dbReference type="Proteomes" id="UP000431684">
    <property type="component" value="Unassembled WGS sequence"/>
</dbReference>
<keyword evidence="2" id="KW-1185">Reference proteome</keyword>
<dbReference type="GO" id="GO:0019441">
    <property type="term" value="P:L-tryptophan catabolic process to kynurenine"/>
    <property type="evidence" value="ECO:0007669"/>
    <property type="project" value="InterPro"/>
</dbReference>
<protein>
    <recommendedName>
        <fullName evidence="3">Cyclase family protein</fullName>
    </recommendedName>
</protein>
<accession>A0A6I3XLJ8</accession>
<dbReference type="Gene3D" id="3.50.30.50">
    <property type="entry name" value="Putative cyclase"/>
    <property type="match status" value="1"/>
</dbReference>
<sequence>MYYNGNRAKDFMTVEGVKTLGVEKVPPLVARGVVLDMTAQFGVDIVPGGTAITVADIEATLARQGIAIEAGDVVLFNTGWLELIGKDNRQFLEVEPGIDIGAARWLAERDIVAFGGDTWASEVYPNPTGEEFPVNQFMLAQRGIYNFELIDTRALVRDGVFEFLFVLGQPLYVGSTQVNINPVAIC</sequence>
<dbReference type="InterPro" id="IPR037175">
    <property type="entry name" value="KFase_sf"/>
</dbReference>
<comment type="caution">
    <text evidence="1">The sequence shown here is derived from an EMBL/GenBank/DDBJ whole genome shotgun (WGS) entry which is preliminary data.</text>
</comment>
<dbReference type="PANTHER" id="PTHR34861:SF10">
    <property type="entry name" value="CYCLASE"/>
    <property type="match status" value="1"/>
</dbReference>
<dbReference type="OrthoDB" id="7067800at2"/>